<gene>
    <name evidence="1" type="ORF">HEB94_002333</name>
</gene>
<dbReference type="Pfam" id="PF19760">
    <property type="entry name" value="DUF6247"/>
    <property type="match status" value="1"/>
</dbReference>
<comment type="caution">
    <text evidence="1">The sequence shown here is derived from an EMBL/GenBank/DDBJ whole genome shotgun (WGS) entry which is preliminary data.</text>
</comment>
<keyword evidence="2" id="KW-1185">Reference proteome</keyword>
<organism evidence="1 2">
    <name type="scientific">Actinopolymorpha pittospori</name>
    <dbReference type="NCBI Taxonomy" id="648752"/>
    <lineage>
        <taxon>Bacteria</taxon>
        <taxon>Bacillati</taxon>
        <taxon>Actinomycetota</taxon>
        <taxon>Actinomycetes</taxon>
        <taxon>Propionibacteriales</taxon>
        <taxon>Actinopolymorphaceae</taxon>
        <taxon>Actinopolymorpha</taxon>
    </lineage>
</organism>
<sequence>MTAQPVFDGPGPNDPARILRVLPADYHAAFLAEYAEAVEKARRPEGFAALAALLRLWRLRAAAYADPGFRERLVAVRSGDTLDDVPIEQLIAEWPPA</sequence>
<proteinExistence type="predicted"/>
<reference evidence="1" key="1">
    <citation type="submission" date="2020-10" db="EMBL/GenBank/DDBJ databases">
        <title>Sequencing the genomes of 1000 actinobacteria strains.</title>
        <authorList>
            <person name="Klenk H.-P."/>
        </authorList>
    </citation>
    <scope>NUCLEOTIDE SEQUENCE</scope>
    <source>
        <strain evidence="1">DSM 45354</strain>
    </source>
</reference>
<name>A0A927MYG5_9ACTN</name>
<dbReference type="Proteomes" id="UP000638648">
    <property type="component" value="Unassembled WGS sequence"/>
</dbReference>
<dbReference type="RefSeq" id="WP_192749822.1">
    <property type="nucleotide sequence ID" value="NZ_BAABJL010000006.1"/>
</dbReference>
<evidence type="ECO:0000313" key="2">
    <source>
        <dbReference type="Proteomes" id="UP000638648"/>
    </source>
</evidence>
<evidence type="ECO:0000313" key="1">
    <source>
        <dbReference type="EMBL" id="MBE1605485.1"/>
    </source>
</evidence>
<accession>A0A927MYG5</accession>
<dbReference type="InterPro" id="IPR046214">
    <property type="entry name" value="DUF6247"/>
</dbReference>
<protein>
    <submittedName>
        <fullName evidence="1">Uncharacterized protein</fullName>
    </submittedName>
</protein>
<dbReference type="AlphaFoldDB" id="A0A927MYG5"/>
<dbReference type="EMBL" id="JADBEM010000001">
    <property type="protein sequence ID" value="MBE1605485.1"/>
    <property type="molecule type" value="Genomic_DNA"/>
</dbReference>